<dbReference type="GO" id="GO:0005576">
    <property type="term" value="C:extracellular region"/>
    <property type="evidence" value="ECO:0007669"/>
    <property type="project" value="UniProtKB-SubCell"/>
</dbReference>
<dbReference type="CDD" id="cd10918">
    <property type="entry name" value="CE4_NodB_like_5s_6s"/>
    <property type="match status" value="1"/>
</dbReference>
<dbReference type="GO" id="GO:0005975">
    <property type="term" value="P:carbohydrate metabolic process"/>
    <property type="evidence" value="ECO:0007669"/>
    <property type="project" value="InterPro"/>
</dbReference>
<accession>A0A1V4ADW2</accession>
<proteinExistence type="predicted"/>
<evidence type="ECO:0000313" key="6">
    <source>
        <dbReference type="Proteomes" id="UP000190539"/>
    </source>
</evidence>
<feature type="region of interest" description="Disordered" evidence="3">
    <location>
        <begin position="469"/>
        <end position="488"/>
    </location>
</feature>
<dbReference type="PANTHER" id="PTHR34216">
    <property type="match status" value="1"/>
</dbReference>
<gene>
    <name evidence="5" type="ORF">B1H18_03945</name>
</gene>
<evidence type="ECO:0000256" key="3">
    <source>
        <dbReference type="SAM" id="MobiDB-lite"/>
    </source>
</evidence>
<dbReference type="STRING" id="83656.B1H18_03945"/>
<evidence type="ECO:0000259" key="4">
    <source>
        <dbReference type="Pfam" id="PF01522"/>
    </source>
</evidence>
<evidence type="ECO:0000256" key="2">
    <source>
        <dbReference type="ARBA" id="ARBA00022729"/>
    </source>
</evidence>
<comment type="caution">
    <text evidence="5">The sequence shown here is derived from an EMBL/GenBank/DDBJ whole genome shotgun (WGS) entry which is preliminary data.</text>
</comment>
<evidence type="ECO:0000313" key="5">
    <source>
        <dbReference type="EMBL" id="OON82200.1"/>
    </source>
</evidence>
<feature type="domain" description="NodB homology" evidence="4">
    <location>
        <begin position="175"/>
        <end position="246"/>
    </location>
</feature>
<dbReference type="RefSeq" id="WP_179120037.1">
    <property type="nucleotide sequence ID" value="NZ_MVFC01000002.1"/>
</dbReference>
<dbReference type="GO" id="GO:0016810">
    <property type="term" value="F:hydrolase activity, acting on carbon-nitrogen (but not peptide) bonds"/>
    <property type="evidence" value="ECO:0007669"/>
    <property type="project" value="InterPro"/>
</dbReference>
<evidence type="ECO:0000256" key="1">
    <source>
        <dbReference type="ARBA" id="ARBA00004613"/>
    </source>
</evidence>
<keyword evidence="2" id="KW-0732">Signal</keyword>
<dbReference type="InterPro" id="IPR051398">
    <property type="entry name" value="Polysacch_Deacetylase"/>
</dbReference>
<comment type="subcellular location">
    <subcellularLocation>
        <location evidence="1">Secreted</location>
    </subcellularLocation>
</comment>
<keyword evidence="6" id="KW-1185">Reference proteome</keyword>
<reference evidence="5 6" key="1">
    <citation type="submission" date="2017-02" db="EMBL/GenBank/DDBJ databases">
        <title>Draft Genome Sequence of Streptomyces tsukubaensis F601, a Producer of the immunosuppressant tacrolimus FK506.</title>
        <authorList>
            <person name="Zong G."/>
            <person name="Zhong C."/>
            <person name="Fu J."/>
            <person name="Qin R."/>
            <person name="Cao G."/>
        </authorList>
    </citation>
    <scope>NUCLEOTIDE SEQUENCE [LARGE SCALE GENOMIC DNA]</scope>
    <source>
        <strain evidence="5 6">F601</strain>
    </source>
</reference>
<sequence>MSVSTVIGVNYHRIGDVDPANPYDRLHTVSEKVFTQQLAWMLSQGEVASPDRVRAADNLADVTFVLCFDDVPRSALTAVDRLRADGLPLVLSPAGLLTDSGLGSRDKVYAIEKYAAPEAITQHVITHLPEAIGMTESFYHLTKSADLDPHRVRAQLIDPLYATVEKAAAPYFAERGYLTWAQLRELDRDPLVTVANHTFRHENLSALSTDALRQEVHHSHTHFTQRMGGARPRCFTVPFGRLTQELALDLLDPLTSLGYTGILWVGSAGVTVHAPYAHQVLHLMRLHAANSVEGFAAQVRAAGHDATRAAIWQVPATVHHRPARIVPGSGAGRAGRLEMVLRQGKDYASDPRYYRYQFTDNPWRGDRPDYHTVEVEGRPEAIAYCFHSRFTLDGRTVPGIYLSGWRKLPHAHSAAAGQLLRALLAREPIVGVHRPNPDIHAAFRGWCRARVHQLDLPVQQLARPVHQRDLPVPRESRQWDQGRTSVTESAALPPDCEELCAASTSRAGFTVTRDPAYHHWRHTGYPLTPAAFLAVRRAGVPAALAVTLHLGGVTHVVDFHLAADEEAGALVEAVLTHAAGHGSTAIRWETSDSHLRRTAVHHFGATATVYDNFYRFHPALLTSYGITPPGDRWPDLPLHETASTSDVLPR</sequence>
<dbReference type="PANTHER" id="PTHR34216:SF3">
    <property type="entry name" value="POLY-BETA-1,6-N-ACETYL-D-GLUCOSAMINE N-DEACETYLASE"/>
    <property type="match status" value="1"/>
</dbReference>
<dbReference type="EMBL" id="MVFC01000002">
    <property type="protein sequence ID" value="OON82200.1"/>
    <property type="molecule type" value="Genomic_DNA"/>
</dbReference>
<organism evidence="5 6">
    <name type="scientific">Streptomyces tsukubensis</name>
    <dbReference type="NCBI Taxonomy" id="83656"/>
    <lineage>
        <taxon>Bacteria</taxon>
        <taxon>Bacillati</taxon>
        <taxon>Actinomycetota</taxon>
        <taxon>Actinomycetes</taxon>
        <taxon>Kitasatosporales</taxon>
        <taxon>Streptomycetaceae</taxon>
        <taxon>Streptomyces</taxon>
    </lineage>
</organism>
<protein>
    <recommendedName>
        <fullName evidence="4">NodB homology domain-containing protein</fullName>
    </recommendedName>
</protein>
<dbReference type="Pfam" id="PF01522">
    <property type="entry name" value="Polysacc_deac_1"/>
    <property type="match status" value="1"/>
</dbReference>
<name>A0A1V4ADW2_9ACTN</name>
<feature type="compositionally biased region" description="Basic and acidic residues" evidence="3">
    <location>
        <begin position="469"/>
        <end position="480"/>
    </location>
</feature>
<dbReference type="SUPFAM" id="SSF88713">
    <property type="entry name" value="Glycoside hydrolase/deacetylase"/>
    <property type="match status" value="1"/>
</dbReference>
<dbReference type="InterPro" id="IPR002509">
    <property type="entry name" value="NODB_dom"/>
</dbReference>
<dbReference type="AlphaFoldDB" id="A0A1V4ADW2"/>
<dbReference type="InterPro" id="IPR011330">
    <property type="entry name" value="Glyco_hydro/deAcase_b/a-brl"/>
</dbReference>
<dbReference type="Proteomes" id="UP000190539">
    <property type="component" value="Unassembled WGS sequence"/>
</dbReference>
<dbReference type="Gene3D" id="3.20.20.370">
    <property type="entry name" value="Glycoside hydrolase/deacetylase"/>
    <property type="match status" value="1"/>
</dbReference>